<accession>A0A0J1BIF1</accession>
<proteinExistence type="predicted"/>
<evidence type="ECO:0000313" key="2">
    <source>
        <dbReference type="EMBL" id="KLU06351.1"/>
    </source>
</evidence>
<dbReference type="Proteomes" id="UP000036367">
    <property type="component" value="Unassembled WGS sequence"/>
</dbReference>
<dbReference type="AlphaFoldDB" id="A0A0J1BIF1"/>
<protein>
    <submittedName>
        <fullName evidence="2">Uncharacterized protein</fullName>
    </submittedName>
</protein>
<evidence type="ECO:0000256" key="1">
    <source>
        <dbReference type="SAM" id="MobiDB-lite"/>
    </source>
</evidence>
<evidence type="ECO:0000313" key="3">
    <source>
        <dbReference type="Proteomes" id="UP000036367"/>
    </source>
</evidence>
<gene>
    <name evidence="2" type="ORF">RISK_001562</name>
</gene>
<name>A0A0J1BIF1_RHOIS</name>
<comment type="caution">
    <text evidence="2">The sequence shown here is derived from an EMBL/GenBank/DDBJ whole genome shotgun (WGS) entry which is preliminary data.</text>
</comment>
<reference evidence="2" key="1">
    <citation type="submission" date="2015-05" db="EMBL/GenBank/DDBJ databases">
        <title>Permanent draft genome of Rhodopirellula islandicus K833.</title>
        <authorList>
            <person name="Kizina J."/>
            <person name="Richter M."/>
            <person name="Glockner F.O."/>
            <person name="Harder J."/>
        </authorList>
    </citation>
    <scope>NUCLEOTIDE SEQUENCE [LARGE SCALE GENOMIC DNA]</scope>
    <source>
        <strain evidence="2">K833</strain>
    </source>
</reference>
<dbReference type="EMBL" id="LECT01000015">
    <property type="protein sequence ID" value="KLU06351.1"/>
    <property type="molecule type" value="Genomic_DNA"/>
</dbReference>
<feature type="region of interest" description="Disordered" evidence="1">
    <location>
        <begin position="18"/>
        <end position="38"/>
    </location>
</feature>
<keyword evidence="3" id="KW-1185">Reference proteome</keyword>
<organism evidence="2 3">
    <name type="scientific">Rhodopirellula islandica</name>
    <dbReference type="NCBI Taxonomy" id="595434"/>
    <lineage>
        <taxon>Bacteria</taxon>
        <taxon>Pseudomonadati</taxon>
        <taxon>Planctomycetota</taxon>
        <taxon>Planctomycetia</taxon>
        <taxon>Pirellulales</taxon>
        <taxon>Pirellulaceae</taxon>
        <taxon>Rhodopirellula</taxon>
    </lineage>
</organism>
<sequence length="38" mass="4265">MLGVRLFRVGQSSHASLLPLERRHNKGTKASFNGELRT</sequence>